<dbReference type="InterPro" id="IPR036322">
    <property type="entry name" value="WD40_repeat_dom_sf"/>
</dbReference>
<feature type="coiled-coil region" evidence="1">
    <location>
        <begin position="530"/>
        <end position="564"/>
    </location>
</feature>
<dbReference type="GO" id="GO:0007020">
    <property type="term" value="P:microtubule nucleation"/>
    <property type="evidence" value="ECO:0007669"/>
    <property type="project" value="TreeGrafter"/>
</dbReference>
<dbReference type="GO" id="GO:0005737">
    <property type="term" value="C:cytoplasm"/>
    <property type="evidence" value="ECO:0007669"/>
    <property type="project" value="TreeGrafter"/>
</dbReference>
<dbReference type="SUPFAM" id="SSF50978">
    <property type="entry name" value="WD40 repeat-like"/>
    <property type="match status" value="1"/>
</dbReference>
<protein>
    <recommendedName>
        <fullName evidence="3">Anaphase-promoting complex subunit 4-like WD40 domain-containing protein</fullName>
    </recommendedName>
</protein>
<reference evidence="4" key="1">
    <citation type="journal article" date="2023" name="Insect Mol. Biol.">
        <title>Genome sequencing provides insights into the evolution of gene families encoding plant cell wall-degrading enzymes in longhorned beetles.</title>
        <authorList>
            <person name="Shin N.R."/>
            <person name="Okamura Y."/>
            <person name="Kirsch R."/>
            <person name="Pauchet Y."/>
        </authorList>
    </citation>
    <scope>NUCLEOTIDE SEQUENCE</scope>
    <source>
        <strain evidence="4">RBIC_L_NR</strain>
    </source>
</reference>
<evidence type="ECO:0000256" key="2">
    <source>
        <dbReference type="SAM" id="MobiDB-lite"/>
    </source>
</evidence>
<keyword evidence="1" id="KW-0175">Coiled coil</keyword>
<dbReference type="InterPro" id="IPR001680">
    <property type="entry name" value="WD40_rpt"/>
</dbReference>
<dbReference type="Pfam" id="PF12894">
    <property type="entry name" value="ANAPC4_WD40"/>
    <property type="match status" value="1"/>
</dbReference>
<dbReference type="PANTHER" id="PTHR44414">
    <property type="entry name" value="PROTEIN NEDD1"/>
    <property type="match status" value="1"/>
</dbReference>
<dbReference type="SMART" id="SM00320">
    <property type="entry name" value="WD40"/>
    <property type="match status" value="6"/>
</dbReference>
<dbReference type="GO" id="GO:0005814">
    <property type="term" value="C:centriole"/>
    <property type="evidence" value="ECO:0007669"/>
    <property type="project" value="TreeGrafter"/>
</dbReference>
<dbReference type="Gene3D" id="2.130.10.10">
    <property type="entry name" value="YVTN repeat-like/Quinoprotein amine dehydrogenase"/>
    <property type="match status" value="2"/>
</dbReference>
<proteinExistence type="predicted"/>
<dbReference type="InterPro" id="IPR024977">
    <property type="entry name" value="Apc4-like_WD40_dom"/>
</dbReference>
<sequence>MREMSIATASTTVKFHEFPSGNVTHNYQPGTRVEGPIRSISWSKDGDWLGLVPHSGFVEIVSVKDQLKLVKSIQDVNDATCASFPKSGKKHIALGTKSGLVLIYDVKAKNTKKTFPKGSSMITHVDFTAKDTHCVAGCRNGDVLLYSNVTNTLSCTFRVPKSSSVTCLRTNLFKRNLIIGGSNEGVVAVWDSNVNKIKFCMEIHNAPVTSVAFSPVNTDLVVSTGADRQFCFYDIVDNKIIANVSVENSITAVDFSPDGTFFVMAAQNGRVYIYDSRNIQNAIHSFEAHKSAIKHLAFQNRSELASDSSFESNSTESIIPIQSSEEMSKRNSDLFGMFIQVPSSEIIDSIKTSGNSMEGGDSFIHALGLDKNTTIDSYHQEESLANEGVHKWQENKESPTSANPTKTVHEKIGLGDSKQKQLSSTPKLLHQNLKPAMSPIISFNQTASATNVTIAEIQAAAKGAVKEELKTTLEEIKADIKFQATHTTYQMKRMLLDLQMAMVKEFIKVENYCNGIKDDITAESSPQSDNNYLMEENEQLKKRIEFLEQQIASLTLSQNRQNENISSS</sequence>
<dbReference type="Pfam" id="PF00400">
    <property type="entry name" value="WD40"/>
    <property type="match status" value="1"/>
</dbReference>
<evidence type="ECO:0000313" key="5">
    <source>
        <dbReference type="Proteomes" id="UP001162156"/>
    </source>
</evidence>
<dbReference type="EMBL" id="JANEYF010004482">
    <property type="protein sequence ID" value="KAJ8931029.1"/>
    <property type="molecule type" value="Genomic_DNA"/>
</dbReference>
<dbReference type="AlphaFoldDB" id="A0AAV8WWH7"/>
<dbReference type="GO" id="GO:0043015">
    <property type="term" value="F:gamma-tubulin binding"/>
    <property type="evidence" value="ECO:0007669"/>
    <property type="project" value="TreeGrafter"/>
</dbReference>
<accession>A0AAV8WWH7</accession>
<dbReference type="GO" id="GO:0000278">
    <property type="term" value="P:mitotic cell cycle"/>
    <property type="evidence" value="ECO:0007669"/>
    <property type="project" value="TreeGrafter"/>
</dbReference>
<comment type="caution">
    <text evidence="4">The sequence shown here is derived from an EMBL/GenBank/DDBJ whole genome shotgun (WGS) entry which is preliminary data.</text>
</comment>
<dbReference type="InterPro" id="IPR015943">
    <property type="entry name" value="WD40/YVTN_repeat-like_dom_sf"/>
</dbReference>
<dbReference type="PANTHER" id="PTHR44414:SF1">
    <property type="entry name" value="PROTEIN NEDD1"/>
    <property type="match status" value="1"/>
</dbReference>
<name>A0AAV8WWH7_9CUCU</name>
<organism evidence="4 5">
    <name type="scientific">Rhamnusium bicolor</name>
    <dbReference type="NCBI Taxonomy" id="1586634"/>
    <lineage>
        <taxon>Eukaryota</taxon>
        <taxon>Metazoa</taxon>
        <taxon>Ecdysozoa</taxon>
        <taxon>Arthropoda</taxon>
        <taxon>Hexapoda</taxon>
        <taxon>Insecta</taxon>
        <taxon>Pterygota</taxon>
        <taxon>Neoptera</taxon>
        <taxon>Endopterygota</taxon>
        <taxon>Coleoptera</taxon>
        <taxon>Polyphaga</taxon>
        <taxon>Cucujiformia</taxon>
        <taxon>Chrysomeloidea</taxon>
        <taxon>Cerambycidae</taxon>
        <taxon>Lepturinae</taxon>
        <taxon>Rhagiini</taxon>
        <taxon>Rhamnusium</taxon>
    </lineage>
</organism>
<dbReference type="GO" id="GO:0000922">
    <property type="term" value="C:spindle pole"/>
    <property type="evidence" value="ECO:0007669"/>
    <property type="project" value="TreeGrafter"/>
</dbReference>
<evidence type="ECO:0000259" key="3">
    <source>
        <dbReference type="Pfam" id="PF12894"/>
    </source>
</evidence>
<feature type="domain" description="Anaphase-promoting complex subunit 4-like WD40" evidence="3">
    <location>
        <begin position="247"/>
        <end position="299"/>
    </location>
</feature>
<feature type="compositionally biased region" description="Basic and acidic residues" evidence="2">
    <location>
        <begin position="388"/>
        <end position="397"/>
    </location>
</feature>
<keyword evidence="5" id="KW-1185">Reference proteome</keyword>
<dbReference type="Proteomes" id="UP001162156">
    <property type="component" value="Unassembled WGS sequence"/>
</dbReference>
<evidence type="ECO:0000313" key="4">
    <source>
        <dbReference type="EMBL" id="KAJ8931029.1"/>
    </source>
</evidence>
<evidence type="ECO:0000256" key="1">
    <source>
        <dbReference type="SAM" id="Coils"/>
    </source>
</evidence>
<feature type="region of interest" description="Disordered" evidence="2">
    <location>
        <begin position="388"/>
        <end position="408"/>
    </location>
</feature>
<dbReference type="GO" id="GO:0036064">
    <property type="term" value="C:ciliary basal body"/>
    <property type="evidence" value="ECO:0007669"/>
    <property type="project" value="TreeGrafter"/>
</dbReference>
<gene>
    <name evidence="4" type="ORF">NQ314_016111</name>
</gene>
<dbReference type="InterPro" id="IPR052818">
    <property type="entry name" value="NEDD1_Spindle_Assembly"/>
</dbReference>
<dbReference type="GO" id="GO:0005813">
    <property type="term" value="C:centrosome"/>
    <property type="evidence" value="ECO:0007669"/>
    <property type="project" value="TreeGrafter"/>
</dbReference>